<feature type="compositionally biased region" description="Polar residues" evidence="2">
    <location>
        <begin position="338"/>
        <end position="347"/>
    </location>
</feature>
<feature type="region of interest" description="Disordered" evidence="2">
    <location>
        <begin position="421"/>
        <end position="442"/>
    </location>
</feature>
<feature type="compositionally biased region" description="Polar residues" evidence="2">
    <location>
        <begin position="289"/>
        <end position="304"/>
    </location>
</feature>
<dbReference type="InterPro" id="IPR051230">
    <property type="entry name" value="APP-Binding"/>
</dbReference>
<dbReference type="SUPFAM" id="SSF50729">
    <property type="entry name" value="PH domain-like"/>
    <property type="match status" value="1"/>
</dbReference>
<dbReference type="AlphaFoldDB" id="A0A2S2QPS4"/>
<evidence type="ECO:0000256" key="2">
    <source>
        <dbReference type="SAM" id="MobiDB-lite"/>
    </source>
</evidence>
<dbReference type="InterPro" id="IPR011993">
    <property type="entry name" value="PH-like_dom_sf"/>
</dbReference>
<name>A0A2S2QPS4_9HEMI</name>
<protein>
    <recommendedName>
        <fullName evidence="4">PH domain-containing protein</fullName>
    </recommendedName>
</protein>
<reference evidence="3" key="1">
    <citation type="submission" date="2018-04" db="EMBL/GenBank/DDBJ databases">
        <title>Transcriptome assembly of Sipha flava.</title>
        <authorList>
            <person name="Scully E.D."/>
            <person name="Geib S.M."/>
            <person name="Palmer N.A."/>
            <person name="Koch K."/>
            <person name="Bradshaw J."/>
            <person name="Heng-Moss T."/>
            <person name="Sarath G."/>
        </authorList>
    </citation>
    <scope>NUCLEOTIDE SEQUENCE</scope>
</reference>
<feature type="compositionally biased region" description="Basic and acidic residues" evidence="2">
    <location>
        <begin position="358"/>
        <end position="367"/>
    </location>
</feature>
<keyword evidence="1" id="KW-0677">Repeat</keyword>
<gene>
    <name evidence="3" type="ORF">g.10945</name>
</gene>
<feature type="compositionally biased region" description="Polar residues" evidence="2">
    <location>
        <begin position="377"/>
        <end position="386"/>
    </location>
</feature>
<evidence type="ECO:0000313" key="3">
    <source>
        <dbReference type="EMBL" id="MBY79745.1"/>
    </source>
</evidence>
<dbReference type="OrthoDB" id="6126662at2759"/>
<dbReference type="EMBL" id="GGMS01010542">
    <property type="protein sequence ID" value="MBY79745.1"/>
    <property type="molecule type" value="Transcribed_RNA"/>
</dbReference>
<proteinExistence type="predicted"/>
<dbReference type="PANTHER" id="PTHR12345">
    <property type="entry name" value="SYNTENIN RELATED"/>
    <property type="match status" value="1"/>
</dbReference>
<organism evidence="3">
    <name type="scientific">Sipha flava</name>
    <name type="common">yellow sugarcane aphid</name>
    <dbReference type="NCBI Taxonomy" id="143950"/>
    <lineage>
        <taxon>Eukaryota</taxon>
        <taxon>Metazoa</taxon>
        <taxon>Ecdysozoa</taxon>
        <taxon>Arthropoda</taxon>
        <taxon>Hexapoda</taxon>
        <taxon>Insecta</taxon>
        <taxon>Pterygota</taxon>
        <taxon>Neoptera</taxon>
        <taxon>Paraneoptera</taxon>
        <taxon>Hemiptera</taxon>
        <taxon>Sternorrhyncha</taxon>
        <taxon>Aphidomorpha</taxon>
        <taxon>Aphidoidea</taxon>
        <taxon>Aphididae</taxon>
        <taxon>Sipha</taxon>
    </lineage>
</organism>
<evidence type="ECO:0000256" key="1">
    <source>
        <dbReference type="ARBA" id="ARBA00022737"/>
    </source>
</evidence>
<dbReference type="GO" id="GO:0005737">
    <property type="term" value="C:cytoplasm"/>
    <property type="evidence" value="ECO:0007669"/>
    <property type="project" value="TreeGrafter"/>
</dbReference>
<dbReference type="Gene3D" id="2.30.29.30">
    <property type="entry name" value="Pleckstrin-homology domain (PH domain)/Phosphotyrosine-binding domain (PTB)"/>
    <property type="match status" value="1"/>
</dbReference>
<sequence>MSGVQFREIHKNSWLRKLPAGVDKKSALKLTGGQKLWTVFCIHDDTEPVLEFYVDQKKAAAHRPDNSIHLSDTVHVSATICPLPVIAGDHQQQYQYEFVITLTSDIVRLAAPSWNQMMDWVQGLDMKLREMHILSPKENVYTKPPESRPPLLPTRDPNSPLPLPPLRDLPTNVLPGVEPVISVVQSIGMISHYFFLKSLCFKLMLFLIFILDRDEGSSSEIEQIILTPPISPNLMPSELVNNITIVEVINNHNQVFNFNQMEQVLSQINEQLPQTSSESIINSPRPGRSINSCTSENAVSSPRQSSRHQTHNTSVVEESVNGARSSSSHSESNDRTTNDLPQRSMTEVPNEGLRVKVRLTESEDGCPRRRPKRQEVVTPTTEQEPASNYEHLVLPTTIQSRPQQSSISNFIPTDIAMLPTRPQLPIGRGRGARRKVNSDSSHSVVGADRIRVAVNSSSPRMLQPVPTPYIPTETRDLFSPSRLTVREKQVLQLRKEMSHLAGVRLQLRRKDCINSIALVDVFQTVWIAGWKQKEHPMLHNALHIGDQVLSVAGKPVTCSIDAHKYIRAWPSLYVELIIRRVPCGRVFVVRRQEQGQDLGILQEGGTAEIKDVLPNSLAAAHGLSSRTPTLDGLSLTTWTLTEINSRPLNLLFKDTEVRDRLNAVGLDISLLVQPTDLISALRKQLKSLKAFKDYLLV</sequence>
<dbReference type="GO" id="GO:0005886">
    <property type="term" value="C:plasma membrane"/>
    <property type="evidence" value="ECO:0007669"/>
    <property type="project" value="TreeGrafter"/>
</dbReference>
<accession>A0A2S2QPS4</accession>
<feature type="region of interest" description="Disordered" evidence="2">
    <location>
        <begin position="275"/>
        <end position="386"/>
    </location>
</feature>
<evidence type="ECO:0008006" key="4">
    <source>
        <dbReference type="Google" id="ProtNLM"/>
    </source>
</evidence>
<feature type="region of interest" description="Disordered" evidence="2">
    <location>
        <begin position="139"/>
        <end position="164"/>
    </location>
</feature>
<dbReference type="PANTHER" id="PTHR12345:SF11">
    <property type="entry name" value="FI13065P"/>
    <property type="match status" value="1"/>
</dbReference>